<evidence type="ECO:0000256" key="4">
    <source>
        <dbReference type="ARBA" id="ARBA00022741"/>
    </source>
</evidence>
<organism evidence="13 14">
    <name type="scientific">Truncatella angustata</name>
    <dbReference type="NCBI Taxonomy" id="152316"/>
    <lineage>
        <taxon>Eukaryota</taxon>
        <taxon>Fungi</taxon>
        <taxon>Dikarya</taxon>
        <taxon>Ascomycota</taxon>
        <taxon>Pezizomycotina</taxon>
        <taxon>Sordariomycetes</taxon>
        <taxon>Xylariomycetidae</taxon>
        <taxon>Amphisphaeriales</taxon>
        <taxon>Sporocadaceae</taxon>
        <taxon>Truncatella</taxon>
    </lineage>
</organism>
<proteinExistence type="predicted"/>
<name>A0A9P8UY26_9PEZI</name>
<evidence type="ECO:0000256" key="3">
    <source>
        <dbReference type="ARBA" id="ARBA00022679"/>
    </source>
</evidence>
<comment type="catalytic activity">
    <reaction evidence="7">
        <text>L-threonyl-[protein] + ATP = O-phospho-L-threonyl-[protein] + ADP + H(+)</text>
        <dbReference type="Rhea" id="RHEA:46608"/>
        <dbReference type="Rhea" id="RHEA-COMP:11060"/>
        <dbReference type="Rhea" id="RHEA-COMP:11605"/>
        <dbReference type="ChEBI" id="CHEBI:15378"/>
        <dbReference type="ChEBI" id="CHEBI:30013"/>
        <dbReference type="ChEBI" id="CHEBI:30616"/>
        <dbReference type="ChEBI" id="CHEBI:61977"/>
        <dbReference type="ChEBI" id="CHEBI:456216"/>
        <dbReference type="EC" id="2.7.11.1"/>
    </reaction>
</comment>
<evidence type="ECO:0000256" key="9">
    <source>
        <dbReference type="PROSITE-ProRule" id="PRU10141"/>
    </source>
</evidence>
<evidence type="ECO:0000259" key="12">
    <source>
        <dbReference type="PROSITE" id="PS51285"/>
    </source>
</evidence>
<sequence>MKRGTPKFTGATAIQDDPSSITLQTRPSASQFSEGDESPRKLGRHSSRIMSALLSLTRSASGSYRERSSRDSTTSLLQSPQRVGDRKALKKRFSLSALRTSFTPGQTMVHRRPISRLSIHSFSKTLQDHASASVFEIQLQEASNLNSNSNTTTSGPSSGPTSGANTTAKTSLDSKVSKSSTKTNSGDKQSKQISSVIRRVKEPEAESKDYTLEPIAETALDPWVPTIKTVEKAAAAKIYLETYFSNLLSKPSPRLMRLQYLEAQLYHSNVTPQEKAVRRRMLYQMESNNLRDTRVLKSRSFGPTFLGLPSKLANKYEVLKILGKGSFGVVRLVREKGSEDSNSTTVRRPVYAMKVIRKSAMLRTNQEGHLRAERDFLVLSDGSKWIVPLVASFQDPANLYLVMEYMPGGDFLGLLIRENILSEPMAKFYIAEMILCIEEAHALRCIHRDIKPDNFLVSASGHLKISDFGLAFDGHWSHDTSYYHSHRYSLVHKLGLSVEGDAQDRSEGFGATMKWARNVAQGMDKHERKDAANISSGARCEPLLNWRNRCGNRTAARSVVGTSQYMAPEWSVGVILYECVYGRTPFLSEKGGRQETKRNIVNHRQTFAFPTRPLVSNRCMDIMSRLICEKESRLCSKRYQTNDQLRTSSSTSHAARHRHQDFMGRFVYPHDGEDIKTHKWLREIPWNRLHLVPPPFEPQISSLEDAHYFEEEEPISDWSESQPGTETEIENESSTALPSYTSQVDGMVVDPNPLAMIAPGVPAMSVVPPVRPSLAARMSPQKMADMHAILATYPKPVRKVMSQYVNVPYDSMRLKRIHREIEHMSPDGKGVEALKEFVRNYGRKEKKRPRDRLLRDRQTKGTVLEIRKQSAFLGYTWTRMKGRELSRGMLGPIATESCGLEPVSVKANEGCAVVAAPLARCDKTGLGNHAGPCPYK</sequence>
<evidence type="ECO:0000256" key="10">
    <source>
        <dbReference type="SAM" id="MobiDB-lite"/>
    </source>
</evidence>
<dbReference type="AlphaFoldDB" id="A0A9P8UY26"/>
<dbReference type="PROSITE" id="PS00107">
    <property type="entry name" value="PROTEIN_KINASE_ATP"/>
    <property type="match status" value="1"/>
</dbReference>
<evidence type="ECO:0000256" key="8">
    <source>
        <dbReference type="ARBA" id="ARBA00048679"/>
    </source>
</evidence>
<protein>
    <recommendedName>
        <fullName evidence="1">non-specific serine/threonine protein kinase</fullName>
        <ecNumber evidence="1">2.7.11.1</ecNumber>
    </recommendedName>
</protein>
<evidence type="ECO:0000256" key="5">
    <source>
        <dbReference type="ARBA" id="ARBA00022777"/>
    </source>
</evidence>
<dbReference type="RefSeq" id="XP_045964175.1">
    <property type="nucleotide sequence ID" value="XM_046099196.1"/>
</dbReference>
<evidence type="ECO:0000256" key="1">
    <source>
        <dbReference type="ARBA" id="ARBA00012513"/>
    </source>
</evidence>
<dbReference type="EMBL" id="JAGPXC010000001">
    <property type="protein sequence ID" value="KAH6660044.1"/>
    <property type="molecule type" value="Genomic_DNA"/>
</dbReference>
<keyword evidence="14" id="KW-1185">Reference proteome</keyword>
<reference evidence="13" key="1">
    <citation type="journal article" date="2021" name="Nat. Commun.">
        <title>Genetic determinants of endophytism in the Arabidopsis root mycobiome.</title>
        <authorList>
            <person name="Mesny F."/>
            <person name="Miyauchi S."/>
            <person name="Thiergart T."/>
            <person name="Pickel B."/>
            <person name="Atanasova L."/>
            <person name="Karlsson M."/>
            <person name="Huettel B."/>
            <person name="Barry K.W."/>
            <person name="Haridas S."/>
            <person name="Chen C."/>
            <person name="Bauer D."/>
            <person name="Andreopoulos W."/>
            <person name="Pangilinan J."/>
            <person name="LaButti K."/>
            <person name="Riley R."/>
            <person name="Lipzen A."/>
            <person name="Clum A."/>
            <person name="Drula E."/>
            <person name="Henrissat B."/>
            <person name="Kohler A."/>
            <person name="Grigoriev I.V."/>
            <person name="Martin F.M."/>
            <person name="Hacquard S."/>
        </authorList>
    </citation>
    <scope>NUCLEOTIDE SEQUENCE</scope>
    <source>
        <strain evidence="13">MPI-SDFR-AT-0073</strain>
    </source>
</reference>
<feature type="compositionally biased region" description="Polar residues" evidence="10">
    <location>
        <begin position="17"/>
        <end position="33"/>
    </location>
</feature>
<evidence type="ECO:0000256" key="7">
    <source>
        <dbReference type="ARBA" id="ARBA00047899"/>
    </source>
</evidence>
<dbReference type="Gene3D" id="1.10.510.10">
    <property type="entry name" value="Transferase(Phosphotransferase) domain 1"/>
    <property type="match status" value="1"/>
</dbReference>
<dbReference type="InterPro" id="IPR008271">
    <property type="entry name" value="Ser/Thr_kinase_AS"/>
</dbReference>
<evidence type="ECO:0000256" key="2">
    <source>
        <dbReference type="ARBA" id="ARBA00022527"/>
    </source>
</evidence>
<gene>
    <name evidence="13" type="ORF">BKA67DRAFT_530163</name>
</gene>
<feature type="region of interest" description="Disordered" evidence="10">
    <location>
        <begin position="145"/>
        <end position="206"/>
    </location>
</feature>
<evidence type="ECO:0000256" key="6">
    <source>
        <dbReference type="ARBA" id="ARBA00022840"/>
    </source>
</evidence>
<dbReference type="InterPro" id="IPR000961">
    <property type="entry name" value="AGC-kinase_C"/>
</dbReference>
<dbReference type="SUPFAM" id="SSF56112">
    <property type="entry name" value="Protein kinase-like (PK-like)"/>
    <property type="match status" value="1"/>
</dbReference>
<dbReference type="InterPro" id="IPR000719">
    <property type="entry name" value="Prot_kinase_dom"/>
</dbReference>
<dbReference type="PROSITE" id="PS51285">
    <property type="entry name" value="AGC_KINASE_CTER"/>
    <property type="match status" value="1"/>
</dbReference>
<dbReference type="PROSITE" id="PS50011">
    <property type="entry name" value="PROTEIN_KINASE_DOM"/>
    <property type="match status" value="1"/>
</dbReference>
<evidence type="ECO:0000313" key="14">
    <source>
        <dbReference type="Proteomes" id="UP000758603"/>
    </source>
</evidence>
<feature type="domain" description="AGC-kinase C-terminal" evidence="12">
    <location>
        <begin position="682"/>
        <end position="752"/>
    </location>
</feature>
<dbReference type="PANTHER" id="PTHR24356:SF400">
    <property type="entry name" value="SERINE_THREONINE-PROTEIN KINASE CBK1"/>
    <property type="match status" value="1"/>
</dbReference>
<keyword evidence="4 9" id="KW-0547">Nucleotide-binding</keyword>
<feature type="compositionally biased region" description="Polar residues" evidence="10">
    <location>
        <begin position="71"/>
        <end position="81"/>
    </location>
</feature>
<dbReference type="EC" id="2.7.11.1" evidence="1"/>
<keyword evidence="5 13" id="KW-0418">Kinase</keyword>
<dbReference type="InterPro" id="IPR011009">
    <property type="entry name" value="Kinase-like_dom_sf"/>
</dbReference>
<keyword evidence="2" id="KW-0723">Serine/threonine-protein kinase</keyword>
<feature type="region of interest" description="Disordered" evidence="10">
    <location>
        <begin position="1"/>
        <end position="47"/>
    </location>
</feature>
<comment type="catalytic activity">
    <reaction evidence="8">
        <text>L-seryl-[protein] + ATP = O-phospho-L-seryl-[protein] + ADP + H(+)</text>
        <dbReference type="Rhea" id="RHEA:17989"/>
        <dbReference type="Rhea" id="RHEA-COMP:9863"/>
        <dbReference type="Rhea" id="RHEA-COMP:11604"/>
        <dbReference type="ChEBI" id="CHEBI:15378"/>
        <dbReference type="ChEBI" id="CHEBI:29999"/>
        <dbReference type="ChEBI" id="CHEBI:30616"/>
        <dbReference type="ChEBI" id="CHEBI:83421"/>
        <dbReference type="ChEBI" id="CHEBI:456216"/>
        <dbReference type="EC" id="2.7.11.1"/>
    </reaction>
</comment>
<dbReference type="PANTHER" id="PTHR24356">
    <property type="entry name" value="SERINE/THREONINE-PROTEIN KINASE"/>
    <property type="match status" value="1"/>
</dbReference>
<dbReference type="Proteomes" id="UP000758603">
    <property type="component" value="Unassembled WGS sequence"/>
</dbReference>
<dbReference type="InterPro" id="IPR050236">
    <property type="entry name" value="Ser_Thr_kinase_AGC"/>
</dbReference>
<dbReference type="GO" id="GO:0004674">
    <property type="term" value="F:protein serine/threonine kinase activity"/>
    <property type="evidence" value="ECO:0007669"/>
    <property type="project" value="UniProtKB-KW"/>
</dbReference>
<dbReference type="Pfam" id="PF00069">
    <property type="entry name" value="Pkinase"/>
    <property type="match status" value="1"/>
</dbReference>
<feature type="region of interest" description="Disordered" evidence="10">
    <location>
        <begin position="60"/>
        <end position="87"/>
    </location>
</feature>
<keyword evidence="3" id="KW-0808">Transferase</keyword>
<dbReference type="SMART" id="SM00220">
    <property type="entry name" value="S_TKc"/>
    <property type="match status" value="1"/>
</dbReference>
<dbReference type="PROSITE" id="PS00108">
    <property type="entry name" value="PROTEIN_KINASE_ST"/>
    <property type="match status" value="1"/>
</dbReference>
<dbReference type="Gene3D" id="3.30.200.20">
    <property type="entry name" value="Phosphorylase Kinase, domain 1"/>
    <property type="match status" value="1"/>
</dbReference>
<feature type="domain" description="Protein kinase" evidence="11">
    <location>
        <begin position="316"/>
        <end position="645"/>
    </location>
</feature>
<comment type="caution">
    <text evidence="13">The sequence shown here is derived from an EMBL/GenBank/DDBJ whole genome shotgun (WGS) entry which is preliminary data.</text>
</comment>
<dbReference type="OrthoDB" id="3638488at2759"/>
<feature type="compositionally biased region" description="Low complexity" evidence="10">
    <location>
        <begin position="145"/>
        <end position="184"/>
    </location>
</feature>
<evidence type="ECO:0000259" key="11">
    <source>
        <dbReference type="PROSITE" id="PS50011"/>
    </source>
</evidence>
<dbReference type="GeneID" id="70128088"/>
<accession>A0A9P8UY26</accession>
<feature type="binding site" evidence="9">
    <location>
        <position position="354"/>
    </location>
    <ligand>
        <name>ATP</name>
        <dbReference type="ChEBI" id="CHEBI:30616"/>
    </ligand>
</feature>
<dbReference type="GO" id="GO:0035556">
    <property type="term" value="P:intracellular signal transduction"/>
    <property type="evidence" value="ECO:0007669"/>
    <property type="project" value="TreeGrafter"/>
</dbReference>
<dbReference type="GO" id="GO:0005524">
    <property type="term" value="F:ATP binding"/>
    <property type="evidence" value="ECO:0007669"/>
    <property type="project" value="UniProtKB-UniRule"/>
</dbReference>
<dbReference type="InterPro" id="IPR017441">
    <property type="entry name" value="Protein_kinase_ATP_BS"/>
</dbReference>
<evidence type="ECO:0000313" key="13">
    <source>
        <dbReference type="EMBL" id="KAH6660044.1"/>
    </source>
</evidence>
<dbReference type="SMART" id="SM00133">
    <property type="entry name" value="S_TK_X"/>
    <property type="match status" value="1"/>
</dbReference>
<keyword evidence="6 9" id="KW-0067">ATP-binding</keyword>